<name>A0ABQ5CT72_9ASTR</name>
<evidence type="ECO:0000256" key="1">
    <source>
        <dbReference type="SAM" id="MobiDB-lite"/>
    </source>
</evidence>
<gene>
    <name evidence="2" type="ORF">Tco_0908309</name>
</gene>
<organism evidence="2 3">
    <name type="scientific">Tanacetum coccineum</name>
    <dbReference type="NCBI Taxonomy" id="301880"/>
    <lineage>
        <taxon>Eukaryota</taxon>
        <taxon>Viridiplantae</taxon>
        <taxon>Streptophyta</taxon>
        <taxon>Embryophyta</taxon>
        <taxon>Tracheophyta</taxon>
        <taxon>Spermatophyta</taxon>
        <taxon>Magnoliopsida</taxon>
        <taxon>eudicotyledons</taxon>
        <taxon>Gunneridae</taxon>
        <taxon>Pentapetalae</taxon>
        <taxon>asterids</taxon>
        <taxon>campanulids</taxon>
        <taxon>Asterales</taxon>
        <taxon>Asteraceae</taxon>
        <taxon>Asteroideae</taxon>
        <taxon>Anthemideae</taxon>
        <taxon>Anthemidinae</taxon>
        <taxon>Tanacetum</taxon>
    </lineage>
</organism>
<dbReference type="EMBL" id="BQNB010014428">
    <property type="protein sequence ID" value="GJT28034.1"/>
    <property type="molecule type" value="Genomic_DNA"/>
</dbReference>
<accession>A0ABQ5CT72</accession>
<sequence length="96" mass="10838">MQTANSKESVDSGREGLPTCYPEDDLVDPTLKMIWWISRSRVCEGGRTSRLIVGNHRSGSSAILDVGLMIVYRNVTMKHFDGASIARRCIHDVTWW</sequence>
<reference evidence="2" key="2">
    <citation type="submission" date="2022-01" db="EMBL/GenBank/DDBJ databases">
        <authorList>
            <person name="Yamashiro T."/>
            <person name="Shiraishi A."/>
            <person name="Satake H."/>
            <person name="Nakayama K."/>
        </authorList>
    </citation>
    <scope>NUCLEOTIDE SEQUENCE</scope>
</reference>
<evidence type="ECO:0000313" key="3">
    <source>
        <dbReference type="Proteomes" id="UP001151760"/>
    </source>
</evidence>
<protein>
    <submittedName>
        <fullName evidence="2">Uncharacterized protein</fullName>
    </submittedName>
</protein>
<dbReference type="Proteomes" id="UP001151760">
    <property type="component" value="Unassembled WGS sequence"/>
</dbReference>
<comment type="caution">
    <text evidence="2">The sequence shown here is derived from an EMBL/GenBank/DDBJ whole genome shotgun (WGS) entry which is preliminary data.</text>
</comment>
<reference evidence="2" key="1">
    <citation type="journal article" date="2022" name="Int. J. Mol. Sci.">
        <title>Draft Genome of Tanacetum Coccineum: Genomic Comparison of Closely Related Tanacetum-Family Plants.</title>
        <authorList>
            <person name="Yamashiro T."/>
            <person name="Shiraishi A."/>
            <person name="Nakayama K."/>
            <person name="Satake H."/>
        </authorList>
    </citation>
    <scope>NUCLEOTIDE SEQUENCE</scope>
</reference>
<evidence type="ECO:0000313" key="2">
    <source>
        <dbReference type="EMBL" id="GJT28034.1"/>
    </source>
</evidence>
<keyword evidence="3" id="KW-1185">Reference proteome</keyword>
<feature type="region of interest" description="Disordered" evidence="1">
    <location>
        <begin position="1"/>
        <end position="21"/>
    </location>
</feature>
<proteinExistence type="predicted"/>